<dbReference type="Pfam" id="PF13935">
    <property type="entry name" value="Ead_Ea22"/>
    <property type="match status" value="1"/>
</dbReference>
<dbReference type="AlphaFoldDB" id="A0A366HAH6"/>
<dbReference type="RefSeq" id="WP_113933295.1">
    <property type="nucleotide sequence ID" value="NZ_JACCEU010000003.1"/>
</dbReference>
<reference evidence="1 2" key="1">
    <citation type="submission" date="2018-06" db="EMBL/GenBank/DDBJ databases">
        <title>Genomic Encyclopedia of Type Strains, Phase IV (KMG-IV): sequencing the most valuable type-strain genomes for metagenomic binning, comparative biology and taxonomic classification.</title>
        <authorList>
            <person name="Goeker M."/>
        </authorList>
    </citation>
    <scope>NUCLEOTIDE SEQUENCE [LARGE SCALE GENOMIC DNA]</scope>
    <source>
        <strain evidence="1 2">DSM 25520</strain>
    </source>
</reference>
<sequence>MIDQYAELRAALDAGPTPGPWSAYISGNTMQVDSTPQASGGRPCVVFWPGFDGNDLSVRANAKNTRYIAAANPEAIRALLAERDAQAAEIARLRMAAQAADDALTIYERYGEICPFEGEPMIHASTLVELGELARAALTQQEQV</sequence>
<organism evidence="1 2">
    <name type="scientific">Eoetvoesiella caeni</name>
    <dbReference type="NCBI Taxonomy" id="645616"/>
    <lineage>
        <taxon>Bacteria</taxon>
        <taxon>Pseudomonadati</taxon>
        <taxon>Pseudomonadota</taxon>
        <taxon>Betaproteobacteria</taxon>
        <taxon>Burkholderiales</taxon>
        <taxon>Alcaligenaceae</taxon>
        <taxon>Eoetvoesiella</taxon>
    </lineage>
</organism>
<comment type="caution">
    <text evidence="1">The sequence shown here is derived from an EMBL/GenBank/DDBJ whole genome shotgun (WGS) entry which is preliminary data.</text>
</comment>
<evidence type="ECO:0000313" key="1">
    <source>
        <dbReference type="EMBL" id="RBP39330.1"/>
    </source>
</evidence>
<name>A0A366HAH6_9BURK</name>
<keyword evidence="2" id="KW-1185">Reference proteome</keyword>
<protein>
    <recommendedName>
        <fullName evidence="3">Ead/Ea22-like protein</fullName>
    </recommendedName>
</protein>
<dbReference type="OrthoDB" id="7510885at2"/>
<gene>
    <name evidence="1" type="ORF">DFR37_105123</name>
</gene>
<dbReference type="InterPro" id="IPR025153">
    <property type="entry name" value="Ead_Ea22"/>
</dbReference>
<evidence type="ECO:0008006" key="3">
    <source>
        <dbReference type="Google" id="ProtNLM"/>
    </source>
</evidence>
<evidence type="ECO:0000313" key="2">
    <source>
        <dbReference type="Proteomes" id="UP000253628"/>
    </source>
</evidence>
<accession>A0A366HAH6</accession>
<dbReference type="EMBL" id="QNRQ01000005">
    <property type="protein sequence ID" value="RBP39330.1"/>
    <property type="molecule type" value="Genomic_DNA"/>
</dbReference>
<proteinExistence type="predicted"/>
<dbReference type="Proteomes" id="UP000253628">
    <property type="component" value="Unassembled WGS sequence"/>
</dbReference>